<protein>
    <submittedName>
        <fullName evidence="2">Uncharacterized protein</fullName>
    </submittedName>
</protein>
<evidence type="ECO:0000313" key="3">
    <source>
        <dbReference type="Proteomes" id="UP000034051"/>
    </source>
</evidence>
<keyword evidence="1" id="KW-0812">Transmembrane</keyword>
<reference evidence="2 3" key="1">
    <citation type="journal article" date="2015" name="Nature">
        <title>rRNA introns, odd ribosomes, and small enigmatic genomes across a large radiation of phyla.</title>
        <authorList>
            <person name="Brown C.T."/>
            <person name="Hug L.A."/>
            <person name="Thomas B.C."/>
            <person name="Sharon I."/>
            <person name="Castelle C.J."/>
            <person name="Singh A."/>
            <person name="Wilkins M.J."/>
            <person name="Williams K.H."/>
            <person name="Banfield J.F."/>
        </authorList>
    </citation>
    <scope>NUCLEOTIDE SEQUENCE [LARGE SCALE GENOMIC DNA]</scope>
</reference>
<keyword evidence="1" id="KW-0472">Membrane</keyword>
<evidence type="ECO:0000313" key="2">
    <source>
        <dbReference type="EMBL" id="KKT43922.1"/>
    </source>
</evidence>
<name>A0A0G1JIW5_9BACT</name>
<dbReference type="EMBL" id="LCHW01000001">
    <property type="protein sequence ID" value="KKT43922.1"/>
    <property type="molecule type" value="Genomic_DNA"/>
</dbReference>
<sequence>MNTKQRNILLGAIAVLVILGGVYYAMRVKKESVPEQEQYIPPVVEAINTSISDTVEKTNPFDVKVSPYEGYENPFAQQ</sequence>
<accession>A0A0G1JIW5</accession>
<dbReference type="Proteomes" id="UP000034051">
    <property type="component" value="Unassembled WGS sequence"/>
</dbReference>
<keyword evidence="1" id="KW-1133">Transmembrane helix</keyword>
<dbReference type="AlphaFoldDB" id="A0A0G1JIW5"/>
<comment type="caution">
    <text evidence="2">The sequence shown here is derived from an EMBL/GenBank/DDBJ whole genome shotgun (WGS) entry which is preliminary data.</text>
</comment>
<evidence type="ECO:0000256" key="1">
    <source>
        <dbReference type="SAM" id="Phobius"/>
    </source>
</evidence>
<gene>
    <name evidence="2" type="ORF">UW32_C0001G0514</name>
</gene>
<feature type="transmembrane region" description="Helical" evidence="1">
    <location>
        <begin position="7"/>
        <end position="26"/>
    </location>
</feature>
<proteinExistence type="predicted"/>
<organism evidence="2 3">
    <name type="scientific">Candidatus Wolfebacteria bacterium GW2011_GWE2_44_13</name>
    <dbReference type="NCBI Taxonomy" id="1619017"/>
    <lineage>
        <taxon>Bacteria</taxon>
        <taxon>Candidatus Wolfeibacteriota</taxon>
    </lineage>
</organism>